<dbReference type="Pfam" id="PF10728">
    <property type="entry name" value="DUF2520"/>
    <property type="match status" value="1"/>
</dbReference>
<dbReference type="Proteomes" id="UP000602395">
    <property type="component" value="Unassembled WGS sequence"/>
</dbReference>
<dbReference type="RefSeq" id="WP_190266344.1">
    <property type="nucleotide sequence ID" value="NZ_BAABAD010000003.1"/>
</dbReference>
<dbReference type="PANTHER" id="PTHR40459">
    <property type="entry name" value="CONSERVED HYPOTHETICAL ALANINE AND LEUCINE RICH PROTEIN"/>
    <property type="match status" value="1"/>
</dbReference>
<evidence type="ECO:0000259" key="2">
    <source>
        <dbReference type="Pfam" id="PF10728"/>
    </source>
</evidence>
<dbReference type="SUPFAM" id="SSF51735">
    <property type="entry name" value="NAD(P)-binding Rossmann-fold domains"/>
    <property type="match status" value="1"/>
</dbReference>
<protein>
    <submittedName>
        <fullName evidence="3">DUF2520 domain-containing protein</fullName>
    </submittedName>
</protein>
<proteinExistence type="predicted"/>
<dbReference type="Gene3D" id="3.40.50.720">
    <property type="entry name" value="NAD(P)-binding Rossmann-like Domain"/>
    <property type="match status" value="1"/>
</dbReference>
<dbReference type="InterPro" id="IPR036291">
    <property type="entry name" value="NAD(P)-bd_dom_sf"/>
</dbReference>
<dbReference type="InterPro" id="IPR019665">
    <property type="entry name" value="OxRdtase/DH_put_Rossmann_dom"/>
</dbReference>
<evidence type="ECO:0000313" key="4">
    <source>
        <dbReference type="Proteomes" id="UP000602395"/>
    </source>
</evidence>
<feature type="domain" description="Putative oxidoreductase/dehydrogenase Rossmann-like" evidence="1">
    <location>
        <begin position="19"/>
        <end position="138"/>
    </location>
</feature>
<accession>A0ABR7WAB6</accession>
<organism evidence="3 4">
    <name type="scientific">Gordonia hankookensis</name>
    <dbReference type="NCBI Taxonomy" id="589403"/>
    <lineage>
        <taxon>Bacteria</taxon>
        <taxon>Bacillati</taxon>
        <taxon>Actinomycetota</taxon>
        <taxon>Actinomycetes</taxon>
        <taxon>Mycobacteriales</taxon>
        <taxon>Gordoniaceae</taxon>
        <taxon>Gordonia</taxon>
    </lineage>
</organism>
<comment type="caution">
    <text evidence="3">The sequence shown here is derived from an EMBL/GenBank/DDBJ whole genome shotgun (WGS) entry which is preliminary data.</text>
</comment>
<keyword evidence="4" id="KW-1185">Reference proteome</keyword>
<evidence type="ECO:0000313" key="3">
    <source>
        <dbReference type="EMBL" id="MBD1319213.1"/>
    </source>
</evidence>
<dbReference type="InterPro" id="IPR008927">
    <property type="entry name" value="6-PGluconate_DH-like_C_sf"/>
</dbReference>
<dbReference type="Pfam" id="PF10727">
    <property type="entry name" value="Rossmann-like"/>
    <property type="match status" value="1"/>
</dbReference>
<feature type="domain" description="DUF2520" evidence="2">
    <location>
        <begin position="156"/>
        <end position="306"/>
    </location>
</feature>
<dbReference type="InterPro" id="IPR037108">
    <property type="entry name" value="TM1727-like_C_sf"/>
</dbReference>
<reference evidence="3 4" key="1">
    <citation type="submission" date="2020-09" db="EMBL/GenBank/DDBJ databases">
        <title>Novel species in genus Gordonia.</title>
        <authorList>
            <person name="Zhang G."/>
        </authorList>
    </citation>
    <scope>NUCLEOTIDE SEQUENCE [LARGE SCALE GENOMIC DNA]</scope>
    <source>
        <strain evidence="3 4">ON-33</strain>
    </source>
</reference>
<dbReference type="InterPro" id="IPR018931">
    <property type="entry name" value="DUF2520"/>
</dbReference>
<dbReference type="PANTHER" id="PTHR40459:SF1">
    <property type="entry name" value="CONSERVED HYPOTHETICAL ALANINE AND LEUCINE RICH PROTEIN"/>
    <property type="match status" value="1"/>
</dbReference>
<name>A0ABR7WAB6_9ACTN</name>
<sequence>MGRDDDSRYLSGLSNLPAPARLTVGVIAAGRVGTALGAALEQAGHVVGAVVARSEGSRRRAADRLPESEILDLPAVVARSELLIIAVPDAALADVIDDVVKAETLRPNTLVAHTAGAKGIGILAPLTERGALPLAIHPAMTFVGTGEDTNRLRQATFAVTAADEVGYAIAQALVLEMGGEPVRIAESDRILYHAALAHGANHLVTLISDAVRALNTAIEGLDGRSARDAATVDGNGIRLAERILGPLVSAALQNVLELGPGALTGPVARGDAAAVADHLAALRALPADRAGDTDIAEAYRVLARRTAGYTDAPDDLLDVLEAR</sequence>
<dbReference type="EMBL" id="JACWMS010000001">
    <property type="protein sequence ID" value="MBD1319213.1"/>
    <property type="molecule type" value="Genomic_DNA"/>
</dbReference>
<gene>
    <name evidence="3" type="ORF">IDF66_06415</name>
</gene>
<dbReference type="SUPFAM" id="SSF48179">
    <property type="entry name" value="6-phosphogluconate dehydrogenase C-terminal domain-like"/>
    <property type="match status" value="1"/>
</dbReference>
<evidence type="ECO:0000259" key="1">
    <source>
        <dbReference type="Pfam" id="PF10727"/>
    </source>
</evidence>
<dbReference type="Gene3D" id="1.10.1040.20">
    <property type="entry name" value="ProC-like, C-terminal domain"/>
    <property type="match status" value="1"/>
</dbReference>